<accession>A0AAV9G0U7</accession>
<dbReference type="EMBL" id="MU866010">
    <property type="protein sequence ID" value="KAK4442661.1"/>
    <property type="molecule type" value="Genomic_DNA"/>
</dbReference>
<comment type="similarity">
    <text evidence="1 4">Belongs to the glycosyl hydrolase 43 family.</text>
</comment>
<evidence type="ECO:0000256" key="2">
    <source>
        <dbReference type="ARBA" id="ARBA00022801"/>
    </source>
</evidence>
<reference evidence="7" key="1">
    <citation type="journal article" date="2023" name="Mol. Phylogenet. Evol.">
        <title>Genome-scale phylogeny and comparative genomics of the fungal order Sordariales.</title>
        <authorList>
            <person name="Hensen N."/>
            <person name="Bonometti L."/>
            <person name="Westerberg I."/>
            <person name="Brannstrom I.O."/>
            <person name="Guillou S."/>
            <person name="Cros-Aarteil S."/>
            <person name="Calhoun S."/>
            <person name="Haridas S."/>
            <person name="Kuo A."/>
            <person name="Mondo S."/>
            <person name="Pangilinan J."/>
            <person name="Riley R."/>
            <person name="LaButti K."/>
            <person name="Andreopoulos B."/>
            <person name="Lipzen A."/>
            <person name="Chen C."/>
            <person name="Yan M."/>
            <person name="Daum C."/>
            <person name="Ng V."/>
            <person name="Clum A."/>
            <person name="Steindorff A."/>
            <person name="Ohm R.A."/>
            <person name="Martin F."/>
            <person name="Silar P."/>
            <person name="Natvig D.O."/>
            <person name="Lalanne C."/>
            <person name="Gautier V."/>
            <person name="Ament-Velasquez S.L."/>
            <person name="Kruys A."/>
            <person name="Hutchinson M.I."/>
            <person name="Powell A.J."/>
            <person name="Barry K."/>
            <person name="Miller A.N."/>
            <person name="Grigoriev I.V."/>
            <person name="Debuchy R."/>
            <person name="Gladieux P."/>
            <person name="Hiltunen Thoren M."/>
            <person name="Johannesson H."/>
        </authorList>
    </citation>
    <scope>NUCLEOTIDE SEQUENCE</scope>
    <source>
        <strain evidence="7">PSN243</strain>
    </source>
</reference>
<dbReference type="PANTHER" id="PTHR42812:SF15">
    <property type="entry name" value="HYDROLASE, PUTATIVE (AFU_ORTHOLOGUE AFUA_2G00930)-RELATED"/>
    <property type="match status" value="1"/>
</dbReference>
<dbReference type="GO" id="GO:0004553">
    <property type="term" value="F:hydrolase activity, hydrolyzing O-glycosyl compounds"/>
    <property type="evidence" value="ECO:0007669"/>
    <property type="project" value="InterPro"/>
</dbReference>
<keyword evidence="2 4" id="KW-0378">Hydrolase</keyword>
<evidence type="ECO:0000256" key="3">
    <source>
        <dbReference type="ARBA" id="ARBA00023295"/>
    </source>
</evidence>
<evidence type="ECO:0000259" key="6">
    <source>
        <dbReference type="Pfam" id="PF17851"/>
    </source>
</evidence>
<organism evidence="7 8">
    <name type="scientific">Podospora aff. communis PSN243</name>
    <dbReference type="NCBI Taxonomy" id="3040156"/>
    <lineage>
        <taxon>Eukaryota</taxon>
        <taxon>Fungi</taxon>
        <taxon>Dikarya</taxon>
        <taxon>Ascomycota</taxon>
        <taxon>Pezizomycotina</taxon>
        <taxon>Sordariomycetes</taxon>
        <taxon>Sordariomycetidae</taxon>
        <taxon>Sordariales</taxon>
        <taxon>Podosporaceae</taxon>
        <taxon>Podospora</taxon>
    </lineage>
</organism>
<sequence>MRLPRILSSALAALSLPLASAQQSTFRNPVLWEDYPDLDVFRIGLVYYYSSSTFAYSPGAPLLKSYDLVNWEPVTHSVPTLNFGAKYNLTSNQRAYVKGIWASTLRYWGKRDVFIWLGCVEGRTYIWTASGTKAGENGGEVDPAAWNWLPKGSLASCYYDSGLLIDDEETGRMYVAYGNPRISIAEIRMEGDGTFREVSAGRVVYDPGQGNTVEGARLYKKGPGEYVIFVTRPADQEIVLRSTGGIYGPYTAKMLVNRIQGPLTNAGYAHQGGMVDTPEGRWYYVAFLDAYPGGRIPVVAPMTWGGDGFPRVEVDGAGRWAVEYGMPVNTTRRVSVNGGTDEFRGGRLSEHWEWNHNPEKGKWKLESGGGLVLQTVDVTGDLFAARNTLTRRIVGPKSSGTFRMDVSGMKDGDRAGAVLFRDRSAYIGVHKEGTAAKVVVVTGMTLTQSSWETSGRGSVVATGPTLGDATDVWFRIEADVTPAFGTSTERTVLFSYSVDGGKTFARLGPAVPLANSWQYFTGYRFGVFNHATKALGGEIKVKSFTLAKI</sequence>
<proteinExistence type="inferred from homology"/>
<name>A0AAV9G0U7_9PEZI</name>
<dbReference type="AlphaFoldDB" id="A0AAV9G0U7"/>
<dbReference type="SUPFAM" id="SSF49899">
    <property type="entry name" value="Concanavalin A-like lectins/glucanases"/>
    <property type="match status" value="1"/>
</dbReference>
<dbReference type="InterPro" id="IPR006710">
    <property type="entry name" value="Glyco_hydro_43"/>
</dbReference>
<gene>
    <name evidence="7" type="ORF">QBC34DRAFT_479911</name>
</gene>
<dbReference type="GO" id="GO:0005975">
    <property type="term" value="P:carbohydrate metabolic process"/>
    <property type="evidence" value="ECO:0007669"/>
    <property type="project" value="InterPro"/>
</dbReference>
<comment type="caution">
    <text evidence="7">The sequence shown here is derived from an EMBL/GenBank/DDBJ whole genome shotgun (WGS) entry which is preliminary data.</text>
</comment>
<protein>
    <submittedName>
        <fullName evidence="7">Arabinoxylan hydrolase</fullName>
    </submittedName>
</protein>
<reference evidence="7" key="2">
    <citation type="submission" date="2023-05" db="EMBL/GenBank/DDBJ databases">
        <authorList>
            <consortium name="Lawrence Berkeley National Laboratory"/>
            <person name="Steindorff A."/>
            <person name="Hensen N."/>
            <person name="Bonometti L."/>
            <person name="Westerberg I."/>
            <person name="Brannstrom I.O."/>
            <person name="Guillou S."/>
            <person name="Cros-Aarteil S."/>
            <person name="Calhoun S."/>
            <person name="Haridas S."/>
            <person name="Kuo A."/>
            <person name="Mondo S."/>
            <person name="Pangilinan J."/>
            <person name="Riley R."/>
            <person name="Labutti K."/>
            <person name="Andreopoulos B."/>
            <person name="Lipzen A."/>
            <person name="Chen C."/>
            <person name="Yanf M."/>
            <person name="Daum C."/>
            <person name="Ng V."/>
            <person name="Clum A."/>
            <person name="Ohm R."/>
            <person name="Martin F."/>
            <person name="Silar P."/>
            <person name="Natvig D."/>
            <person name="Lalanne C."/>
            <person name="Gautier V."/>
            <person name="Ament-Velasquez S.L."/>
            <person name="Kruys A."/>
            <person name="Hutchinson M.I."/>
            <person name="Powell A.J."/>
            <person name="Barry K."/>
            <person name="Miller A.N."/>
            <person name="Grigoriev I.V."/>
            <person name="Debuchy R."/>
            <person name="Gladieux P."/>
            <person name="Thoren M.H."/>
            <person name="Johannesson H."/>
        </authorList>
    </citation>
    <scope>NUCLEOTIDE SEQUENCE</scope>
    <source>
        <strain evidence="7">PSN243</strain>
    </source>
</reference>
<feature type="chain" id="PRO_5043911462" evidence="5">
    <location>
        <begin position="22"/>
        <end position="549"/>
    </location>
</feature>
<dbReference type="SUPFAM" id="SSF75005">
    <property type="entry name" value="Arabinanase/levansucrase/invertase"/>
    <property type="match status" value="1"/>
</dbReference>
<evidence type="ECO:0000256" key="4">
    <source>
        <dbReference type="RuleBase" id="RU361187"/>
    </source>
</evidence>
<dbReference type="Gene3D" id="2.60.120.200">
    <property type="match status" value="1"/>
</dbReference>
<dbReference type="InterPro" id="IPR023296">
    <property type="entry name" value="Glyco_hydro_beta-prop_sf"/>
</dbReference>
<evidence type="ECO:0000313" key="7">
    <source>
        <dbReference type="EMBL" id="KAK4442661.1"/>
    </source>
</evidence>
<evidence type="ECO:0000256" key="1">
    <source>
        <dbReference type="ARBA" id="ARBA00009865"/>
    </source>
</evidence>
<evidence type="ECO:0000256" key="5">
    <source>
        <dbReference type="SAM" id="SignalP"/>
    </source>
</evidence>
<keyword evidence="8" id="KW-1185">Reference proteome</keyword>
<dbReference type="CDD" id="cd09001">
    <property type="entry name" value="GH43_FsAxh1-like"/>
    <property type="match status" value="1"/>
</dbReference>
<dbReference type="Gene3D" id="2.115.10.20">
    <property type="entry name" value="Glycosyl hydrolase domain, family 43"/>
    <property type="match status" value="1"/>
</dbReference>
<dbReference type="InterPro" id="IPR013320">
    <property type="entry name" value="ConA-like_dom_sf"/>
</dbReference>
<dbReference type="Proteomes" id="UP001321760">
    <property type="component" value="Unassembled WGS sequence"/>
</dbReference>
<dbReference type="PANTHER" id="PTHR42812">
    <property type="entry name" value="BETA-XYLOSIDASE"/>
    <property type="match status" value="1"/>
</dbReference>
<dbReference type="Pfam" id="PF04616">
    <property type="entry name" value="Glyco_hydro_43"/>
    <property type="match status" value="1"/>
</dbReference>
<dbReference type="InterPro" id="IPR041542">
    <property type="entry name" value="GH43_C2"/>
</dbReference>
<keyword evidence="5" id="KW-0732">Signal</keyword>
<dbReference type="InterPro" id="IPR051795">
    <property type="entry name" value="Glycosyl_Hydrlase_43"/>
</dbReference>
<feature type="signal peptide" evidence="5">
    <location>
        <begin position="1"/>
        <end position="21"/>
    </location>
</feature>
<feature type="domain" description="Beta-xylosidase C-terminal Concanavalin A-like" evidence="6">
    <location>
        <begin position="340"/>
        <end position="544"/>
    </location>
</feature>
<evidence type="ECO:0000313" key="8">
    <source>
        <dbReference type="Proteomes" id="UP001321760"/>
    </source>
</evidence>
<dbReference type="Pfam" id="PF17851">
    <property type="entry name" value="GH43_C2"/>
    <property type="match status" value="1"/>
</dbReference>
<keyword evidence="3 4" id="KW-0326">Glycosidase</keyword>